<evidence type="ECO:0000313" key="4">
    <source>
        <dbReference type="Proteomes" id="UP000219353"/>
    </source>
</evidence>
<dbReference type="Pfam" id="PF07728">
    <property type="entry name" value="AAA_5"/>
    <property type="match status" value="1"/>
</dbReference>
<feature type="coiled-coil region" evidence="1">
    <location>
        <begin position="189"/>
        <end position="378"/>
    </location>
</feature>
<dbReference type="SUPFAM" id="SSF52540">
    <property type="entry name" value="P-loop containing nucleoside triphosphate hydrolases"/>
    <property type="match status" value="1"/>
</dbReference>
<dbReference type="AlphaFoldDB" id="A0A285JGK4"/>
<keyword evidence="4" id="KW-1185">Reference proteome</keyword>
<proteinExistence type="predicted"/>
<dbReference type="InterPro" id="IPR011704">
    <property type="entry name" value="ATPase_dyneun-rel_AAA"/>
</dbReference>
<dbReference type="RefSeq" id="WP_212682437.1">
    <property type="nucleotide sequence ID" value="NZ_OBEB01000008.1"/>
</dbReference>
<accession>A0A285JGK4</accession>
<dbReference type="GO" id="GO:0016887">
    <property type="term" value="F:ATP hydrolysis activity"/>
    <property type="evidence" value="ECO:0007669"/>
    <property type="project" value="InterPro"/>
</dbReference>
<dbReference type="EMBL" id="OBEB01000008">
    <property type="protein sequence ID" value="SNY58516.1"/>
    <property type="molecule type" value="Genomic_DNA"/>
</dbReference>
<dbReference type="InterPro" id="IPR027417">
    <property type="entry name" value="P-loop_NTPase"/>
</dbReference>
<dbReference type="GO" id="GO:0005524">
    <property type="term" value="F:ATP binding"/>
    <property type="evidence" value="ECO:0007669"/>
    <property type="project" value="InterPro"/>
</dbReference>
<reference evidence="4" key="1">
    <citation type="submission" date="2017-09" db="EMBL/GenBank/DDBJ databases">
        <authorList>
            <person name="Varghese N."/>
            <person name="Submissions S."/>
        </authorList>
    </citation>
    <scope>NUCLEOTIDE SEQUENCE [LARGE SCALE GENOMIC DNA]</scope>
    <source>
        <strain evidence="4">CGMCC 1.12461</strain>
    </source>
</reference>
<protein>
    <submittedName>
        <fullName evidence="3">AAA domain (Dynein-related subfamily)</fullName>
    </submittedName>
</protein>
<organism evidence="3 4">
    <name type="scientific">Arsukibacterium tuosuense</name>
    <dbReference type="NCBI Taxonomy" id="1323745"/>
    <lineage>
        <taxon>Bacteria</taxon>
        <taxon>Pseudomonadati</taxon>
        <taxon>Pseudomonadota</taxon>
        <taxon>Gammaproteobacteria</taxon>
        <taxon>Chromatiales</taxon>
        <taxon>Chromatiaceae</taxon>
        <taxon>Arsukibacterium</taxon>
    </lineage>
</organism>
<keyword evidence="1" id="KW-0175">Coiled coil</keyword>
<feature type="domain" description="ATPase dynein-related AAA" evidence="2">
    <location>
        <begin position="495"/>
        <end position="647"/>
    </location>
</feature>
<evidence type="ECO:0000256" key="1">
    <source>
        <dbReference type="SAM" id="Coils"/>
    </source>
</evidence>
<evidence type="ECO:0000259" key="2">
    <source>
        <dbReference type="Pfam" id="PF07728"/>
    </source>
</evidence>
<name>A0A285JGK4_9GAMM</name>
<evidence type="ECO:0000313" key="3">
    <source>
        <dbReference type="EMBL" id="SNY58516.1"/>
    </source>
</evidence>
<gene>
    <name evidence="3" type="ORF">SAMN06297280_3425</name>
</gene>
<sequence>MAKNRRNNGAPAKAVIPVNKPVVEAPAKVMNLVKTSVEKAEQSAQLYLEKTDIFLSAEIEAAFSNLTENVNQKIVDEWLSKLKTFALELGTFYKQTQEKIKNVELREDELSTQELSVYLSKESVSKLEAELRVEAEAQAGLKTELLERERNLIQRELNAETGFAAQNEKALADFEQGKKLIEREHVAKVELLLVEKRELEAQIRAAQLELTNVKNATSDEESARRQRLDELEAKLDSDRKMMDRTRLRLDGESRRLAREEEQLQERLKVEIRNELDAHQRDQENLTLKLENAWDKIKQLQQKMMDYRELQDVLGDQDPADIAAELESLRNDNRELRKQFAETDTADLHRENSHFRERVADLERDIQDARIKLDEAGRELSIKRVSAVKQEEIALENRLLKGTKQVLTSQVDDLESRIEQLTGAQKAQTPFPAMSEIDSNRDSSIRVEHQPVASLKDFASELQHRIAQAESIELYYPIEDIQVLLAGLAMSQLHVFQGISGTGKTSLAKAFAKAMGGFCTDIAVQAGWRDRDDLLGHYNAFEKKFYEKDCLQALYRAQTTQWQDSCNVILLDEMNLSRPEQYFAEFLSALEKNDENERLISLSETALPNAPRMLINGRQIKVPKNVWFIGTANHDETTNELADKTYDRAHVMTLPKQDHRFDIRKYPDVGYSYSSLQKAFNKACASFAPQVRRMLDTLTQGELTLQLNEDFALGWGNRFERQALRFIPVMLASGATEGEALDHLLSTRVMRQGKVTGRYDVNADTVRSLKDALENYWVETNLKGDPLKSFALLDADIKRKAGGF</sequence>
<dbReference type="Gene3D" id="3.40.50.300">
    <property type="entry name" value="P-loop containing nucleotide triphosphate hydrolases"/>
    <property type="match status" value="1"/>
</dbReference>
<dbReference type="Proteomes" id="UP000219353">
    <property type="component" value="Unassembled WGS sequence"/>
</dbReference>